<feature type="compositionally biased region" description="Polar residues" evidence="1">
    <location>
        <begin position="290"/>
        <end position="300"/>
    </location>
</feature>
<feature type="compositionally biased region" description="Low complexity" evidence="1">
    <location>
        <begin position="331"/>
        <end position="344"/>
    </location>
</feature>
<feature type="compositionally biased region" description="Low complexity" evidence="1">
    <location>
        <begin position="379"/>
        <end position="389"/>
    </location>
</feature>
<evidence type="ECO:0000313" key="3">
    <source>
        <dbReference type="Proteomes" id="UP000629468"/>
    </source>
</evidence>
<feature type="region of interest" description="Disordered" evidence="1">
    <location>
        <begin position="318"/>
        <end position="441"/>
    </location>
</feature>
<feature type="compositionally biased region" description="Polar residues" evidence="1">
    <location>
        <begin position="262"/>
        <end position="280"/>
    </location>
</feature>
<feature type="compositionally biased region" description="Polar residues" evidence="1">
    <location>
        <begin position="195"/>
        <end position="205"/>
    </location>
</feature>
<dbReference type="Proteomes" id="UP000629468">
    <property type="component" value="Unassembled WGS sequence"/>
</dbReference>
<feature type="region of interest" description="Disordered" evidence="1">
    <location>
        <begin position="253"/>
        <end position="300"/>
    </location>
</feature>
<feature type="compositionally biased region" description="Low complexity" evidence="1">
    <location>
        <begin position="412"/>
        <end position="429"/>
    </location>
</feature>
<feature type="compositionally biased region" description="Basic and acidic residues" evidence="1">
    <location>
        <begin position="504"/>
        <end position="514"/>
    </location>
</feature>
<evidence type="ECO:0000313" key="2">
    <source>
        <dbReference type="EMBL" id="KAF7784894.1"/>
    </source>
</evidence>
<accession>A0A8H7FBW7</accession>
<feature type="compositionally biased region" description="Polar residues" evidence="1">
    <location>
        <begin position="480"/>
        <end position="503"/>
    </location>
</feature>
<feature type="region of interest" description="Disordered" evidence="1">
    <location>
        <begin position="190"/>
        <end position="230"/>
    </location>
</feature>
<feature type="region of interest" description="Disordered" evidence="1">
    <location>
        <begin position="480"/>
        <end position="514"/>
    </location>
</feature>
<reference evidence="2 3" key="1">
    <citation type="journal article" name="Sci. Rep.">
        <title>Telomere-to-telomere assembled and centromere annotated genomes of the two main subspecies of the button mushroom Agaricus bisporus reveal especially polymorphic chromosome ends.</title>
        <authorList>
            <person name="Sonnenberg A.S.M."/>
            <person name="Sedaghat-Telgerd N."/>
            <person name="Lavrijssen B."/>
            <person name="Ohm R.A."/>
            <person name="Hendrickx P.M."/>
            <person name="Scholtmeijer K."/>
            <person name="Baars J.J.P."/>
            <person name="van Peer A."/>
        </authorList>
    </citation>
    <scope>NUCLEOTIDE SEQUENCE [LARGE SCALE GENOMIC DNA]</scope>
    <source>
        <strain evidence="2 3">H119_p4</strain>
    </source>
</reference>
<sequence>MPFFVNADHHRINGGNFQEVGGTLNQQHYDNSVQVNGQGNAVSYVQGPYQNTSSSSIINNAGSGQLTVIGQGDNVRVHLDHFGGFQEYDGMNQMTPHPRMHPNMPPYNNNYAASWHSPPEPHHFDPPMGHPQPFVSQQTMYQSNFPDVNHFPRAHVPSTTTYGTTSPISPVMNQNWLNRNEPFEVARSSAPVEHSVNTDSFNTPRAPSPVTMQMPVPSMTPPQVPSPMSASVRAPISVQTPVSPASQNVHARVAPISPVVSPPTQTRNTPQESTFTSPASHLSIHHGPPETQSSESQTNSVYQNLTTPYPHRAVDQTRAHGVHHTVPQQESMSTPHPSVSSSSTEARKLERVPSPSPSNRSSSAKPSSSTEARKLERVSSSNPSNPSSSAKRPTSSGAPYDAVSTLSNQNASTSVTSTSTPTVVRSPTTQADRLSARPSEKIVRPVHEVELSVEMPPPAYSLEAERPYQTEDLRQEVTSVINPPSGTGANSQENRYAASSNEAVRQENHSNDLV</sequence>
<feature type="compositionally biased region" description="Low complexity" evidence="1">
    <location>
        <begin position="357"/>
        <end position="369"/>
    </location>
</feature>
<dbReference type="AlphaFoldDB" id="A0A8H7FBW7"/>
<evidence type="ECO:0000256" key="1">
    <source>
        <dbReference type="SAM" id="MobiDB-lite"/>
    </source>
</evidence>
<protein>
    <submittedName>
        <fullName evidence="2">Uncharacterized protein</fullName>
    </submittedName>
</protein>
<dbReference type="EMBL" id="JABXXO010000001">
    <property type="protein sequence ID" value="KAF7784894.1"/>
    <property type="molecule type" value="Genomic_DNA"/>
</dbReference>
<proteinExistence type="predicted"/>
<organism evidence="2 3">
    <name type="scientific">Agaricus bisporus var. burnettii</name>
    <dbReference type="NCBI Taxonomy" id="192524"/>
    <lineage>
        <taxon>Eukaryota</taxon>
        <taxon>Fungi</taxon>
        <taxon>Dikarya</taxon>
        <taxon>Basidiomycota</taxon>
        <taxon>Agaricomycotina</taxon>
        <taxon>Agaricomycetes</taxon>
        <taxon>Agaricomycetidae</taxon>
        <taxon>Agaricales</taxon>
        <taxon>Agaricineae</taxon>
        <taxon>Agaricaceae</taxon>
        <taxon>Agaricus</taxon>
    </lineage>
</organism>
<comment type="caution">
    <text evidence="2">The sequence shown here is derived from an EMBL/GenBank/DDBJ whole genome shotgun (WGS) entry which is preliminary data.</text>
</comment>
<name>A0A8H7FBW7_AGABI</name>
<gene>
    <name evidence="2" type="ORF">Agabi119p4_1059</name>
</gene>